<sequence>MAQQLKRWQGWLLFGGSMVVVFVLGLIVSSLLERRAEVVSIYNNRKHIFKDAIVAQNELFAEDFPREYQTWLKTADTTYQGEFNSSQRVDVLAARPEMVVLWAGYSFSMEYNTPRGHKHAIEDMDEILRTGSPGVNGNKDIQPGTCWTCKSPDVPRIMKEKGIAEFYKAPWSQWGPEIVNTIGCSDCHDARTMKLKPARPALYEAFERRGEDVSKQSHQHMRSLVCAQCHTEYYFKGDGKYLTFPHDKGFTVEDIEAYYDEMNYSDYTHKISRAPILKAQHPDYELWRMGIHGQRGVSCADCHMPYVSEGGVKYSDHQITSPLTKIDKTCQTCHREDAETLRQNVYERQRMANDVRNRVEKELAKAHIEAKYAWDSGATEAEMKDALQAIRKSQWRWDFAVASHGASFHAPQEVTRILGQSLGYAEEARLAIAKVLARHGFSGDVPMPDISTKEKAWAYIGLDGKKLQADKAEFMKTVVPKWVQSAKAQGKLIEL</sequence>
<evidence type="ECO:0000256" key="7">
    <source>
        <dbReference type="ARBA" id="ARBA00022617"/>
    </source>
</evidence>
<comment type="similarity">
    <text evidence="4">Belongs to the cytochrome c-552 family.</text>
</comment>
<gene>
    <name evidence="19" type="ORF">HMPREF3185_00336</name>
</gene>
<comment type="pathway">
    <text evidence="3">Nitrogen metabolism; nitrate reduction (assimilation).</text>
</comment>
<evidence type="ECO:0000256" key="16">
    <source>
        <dbReference type="ARBA" id="ARBA00070461"/>
    </source>
</evidence>
<dbReference type="InterPro" id="IPR036280">
    <property type="entry name" value="Multihaem_cyt_sf"/>
</dbReference>
<feature type="transmembrane region" description="Helical" evidence="18">
    <location>
        <begin position="12"/>
        <end position="32"/>
    </location>
</feature>
<dbReference type="InterPro" id="IPR003321">
    <property type="entry name" value="Cyt_c552"/>
</dbReference>
<dbReference type="PIRSF" id="PIRSF000243">
    <property type="entry name" value="Cyt_c552"/>
    <property type="match status" value="1"/>
</dbReference>
<dbReference type="EMBL" id="LSDK01000022">
    <property type="protein sequence ID" value="KXB77906.1"/>
    <property type="molecule type" value="Genomic_DNA"/>
</dbReference>
<dbReference type="Gene3D" id="1.10.1130.10">
    <property type="entry name" value="Flavocytochrome C3, Chain A"/>
    <property type="match status" value="1"/>
</dbReference>
<dbReference type="OrthoDB" id="9780421at2"/>
<dbReference type="GO" id="GO:0020037">
    <property type="term" value="F:heme binding"/>
    <property type="evidence" value="ECO:0007669"/>
    <property type="project" value="TreeGrafter"/>
</dbReference>
<dbReference type="GO" id="GO:0030288">
    <property type="term" value="C:outer membrane-bounded periplasmic space"/>
    <property type="evidence" value="ECO:0007669"/>
    <property type="project" value="TreeGrafter"/>
</dbReference>
<name>A0A134BD84_9PORP</name>
<comment type="catalytic activity">
    <reaction evidence="15">
        <text>6 Fe(III)-[cytochrome c] + NH4(+) + 2 H2O = 6 Fe(II)-[cytochrome c] + nitrite + 8 H(+)</text>
        <dbReference type="Rhea" id="RHEA:13089"/>
        <dbReference type="Rhea" id="RHEA-COMP:10350"/>
        <dbReference type="Rhea" id="RHEA-COMP:14399"/>
        <dbReference type="ChEBI" id="CHEBI:15377"/>
        <dbReference type="ChEBI" id="CHEBI:15378"/>
        <dbReference type="ChEBI" id="CHEBI:16301"/>
        <dbReference type="ChEBI" id="CHEBI:28938"/>
        <dbReference type="ChEBI" id="CHEBI:29033"/>
        <dbReference type="ChEBI" id="CHEBI:29034"/>
        <dbReference type="EC" id="1.7.2.2"/>
    </reaction>
</comment>
<keyword evidence="10" id="KW-0574">Periplasm</keyword>
<dbReference type="NCBIfam" id="NF008339">
    <property type="entry name" value="PRK11125.1"/>
    <property type="match status" value="1"/>
</dbReference>
<keyword evidence="12" id="KW-0249">Electron transport</keyword>
<dbReference type="Gene3D" id="1.20.140.10">
    <property type="entry name" value="Butyryl-CoA Dehydrogenase, subunit A, domain 3"/>
    <property type="match status" value="1"/>
</dbReference>
<evidence type="ECO:0000256" key="11">
    <source>
        <dbReference type="ARBA" id="ARBA00022837"/>
    </source>
</evidence>
<keyword evidence="18" id="KW-1133">Transmembrane helix</keyword>
<keyword evidence="9" id="KW-0732">Signal</keyword>
<dbReference type="GO" id="GO:0019645">
    <property type="term" value="P:anaerobic electron transport chain"/>
    <property type="evidence" value="ECO:0007669"/>
    <property type="project" value="TreeGrafter"/>
</dbReference>
<comment type="subcellular location">
    <subcellularLocation>
        <location evidence="2">Periplasm</location>
    </subcellularLocation>
</comment>
<keyword evidence="7" id="KW-0349">Heme</keyword>
<dbReference type="SUPFAM" id="SSF48695">
    <property type="entry name" value="Multiheme cytochromes"/>
    <property type="match status" value="1"/>
</dbReference>
<evidence type="ECO:0000256" key="5">
    <source>
        <dbReference type="ARBA" id="ARBA00011887"/>
    </source>
</evidence>
<evidence type="ECO:0000256" key="2">
    <source>
        <dbReference type="ARBA" id="ARBA00004418"/>
    </source>
</evidence>
<dbReference type="CDD" id="cd00548">
    <property type="entry name" value="NrfA-like"/>
    <property type="match status" value="1"/>
</dbReference>
<keyword evidence="11" id="KW-0106">Calcium</keyword>
<keyword evidence="18" id="KW-0812">Transmembrane</keyword>
<dbReference type="STRING" id="322095.HMPREF3185_00336"/>
<accession>A0A134BD84</accession>
<evidence type="ECO:0000256" key="17">
    <source>
        <dbReference type="ARBA" id="ARBA00075247"/>
    </source>
</evidence>
<dbReference type="GO" id="GO:0042279">
    <property type="term" value="F:nitrite reductase (cytochrome, ammonia-forming) activity"/>
    <property type="evidence" value="ECO:0007669"/>
    <property type="project" value="UniProtKB-EC"/>
</dbReference>
<evidence type="ECO:0000256" key="14">
    <source>
        <dbReference type="ARBA" id="ARBA00023004"/>
    </source>
</evidence>
<dbReference type="AlphaFoldDB" id="A0A134BD84"/>
<comment type="caution">
    <text evidence="19">The sequence shown here is derived from an EMBL/GenBank/DDBJ whole genome shotgun (WGS) entry which is preliminary data.</text>
</comment>
<keyword evidence="13" id="KW-0560">Oxidoreductase</keyword>
<protein>
    <recommendedName>
        <fullName evidence="16">Cytochrome c-552</fullName>
        <ecNumber evidence="5">1.7.2.2</ecNumber>
    </recommendedName>
    <alternativeName>
        <fullName evidence="17">Ammonia-forming cytochrome c nitrite reductase</fullName>
    </alternativeName>
</protein>
<reference evidence="20" key="1">
    <citation type="submission" date="2016-01" db="EMBL/GenBank/DDBJ databases">
        <authorList>
            <person name="Mitreva M."/>
            <person name="Pepin K.H."/>
            <person name="Mihindukulasuriya K.A."/>
            <person name="Fulton R."/>
            <person name="Fronick C."/>
            <person name="O'Laughlin M."/>
            <person name="Miner T."/>
            <person name="Herter B."/>
            <person name="Rosa B.A."/>
            <person name="Cordes M."/>
            <person name="Tomlinson C."/>
            <person name="Wollam A."/>
            <person name="Palsikar V.B."/>
            <person name="Mardis E.R."/>
            <person name="Wilson R.K."/>
        </authorList>
    </citation>
    <scope>NUCLEOTIDE SEQUENCE [LARGE SCALE GENOMIC DNA]</scope>
    <source>
        <strain evidence="20">KA00683</strain>
    </source>
</reference>
<dbReference type="PATRIC" id="fig|322095.3.peg.331"/>
<dbReference type="PANTHER" id="PTHR30633">
    <property type="entry name" value="CYTOCHROME C-552 RESPIRATORY NITRITE REDUCTASE"/>
    <property type="match status" value="1"/>
</dbReference>
<dbReference type="GO" id="GO:0046872">
    <property type="term" value="F:metal ion binding"/>
    <property type="evidence" value="ECO:0007669"/>
    <property type="project" value="UniProtKB-KW"/>
</dbReference>
<keyword evidence="14" id="KW-0408">Iron</keyword>
<evidence type="ECO:0000256" key="3">
    <source>
        <dbReference type="ARBA" id="ARBA00005096"/>
    </source>
</evidence>
<evidence type="ECO:0000256" key="1">
    <source>
        <dbReference type="ARBA" id="ARBA00001926"/>
    </source>
</evidence>
<keyword evidence="8" id="KW-0479">Metal-binding</keyword>
<evidence type="ECO:0000256" key="18">
    <source>
        <dbReference type="SAM" id="Phobius"/>
    </source>
</evidence>
<dbReference type="RefSeq" id="WP_060934889.1">
    <property type="nucleotide sequence ID" value="NZ_KQ960414.1"/>
</dbReference>
<evidence type="ECO:0000256" key="6">
    <source>
        <dbReference type="ARBA" id="ARBA00022448"/>
    </source>
</evidence>
<evidence type="ECO:0000256" key="4">
    <source>
        <dbReference type="ARBA" id="ARBA00009288"/>
    </source>
</evidence>
<dbReference type="Pfam" id="PF02335">
    <property type="entry name" value="Cytochrom_C552"/>
    <property type="match status" value="1"/>
</dbReference>
<evidence type="ECO:0000313" key="20">
    <source>
        <dbReference type="Proteomes" id="UP000070224"/>
    </source>
</evidence>
<evidence type="ECO:0000256" key="12">
    <source>
        <dbReference type="ARBA" id="ARBA00022982"/>
    </source>
</evidence>
<evidence type="ECO:0000256" key="15">
    <source>
        <dbReference type="ARBA" id="ARBA00049131"/>
    </source>
</evidence>
<keyword evidence="20" id="KW-1185">Reference proteome</keyword>
<evidence type="ECO:0000256" key="10">
    <source>
        <dbReference type="ARBA" id="ARBA00022764"/>
    </source>
</evidence>
<dbReference type="FunFam" id="1.20.140.10:FF:000014">
    <property type="entry name" value="Cytochrome c-552"/>
    <property type="match status" value="1"/>
</dbReference>
<proteinExistence type="inferred from homology"/>
<keyword evidence="6" id="KW-0813">Transport</keyword>
<keyword evidence="18" id="KW-0472">Membrane</keyword>
<evidence type="ECO:0000256" key="8">
    <source>
        <dbReference type="ARBA" id="ARBA00022723"/>
    </source>
</evidence>
<evidence type="ECO:0000256" key="13">
    <source>
        <dbReference type="ARBA" id="ARBA00023002"/>
    </source>
</evidence>
<dbReference type="PANTHER" id="PTHR30633:SF0">
    <property type="entry name" value="CYTOCHROME C-552"/>
    <property type="match status" value="1"/>
</dbReference>
<evidence type="ECO:0000313" key="19">
    <source>
        <dbReference type="EMBL" id="KXB77906.1"/>
    </source>
</evidence>
<organism evidence="19 20">
    <name type="scientific">Porphyromonas somerae</name>
    <dbReference type="NCBI Taxonomy" id="322095"/>
    <lineage>
        <taxon>Bacteria</taxon>
        <taxon>Pseudomonadati</taxon>
        <taxon>Bacteroidota</taxon>
        <taxon>Bacteroidia</taxon>
        <taxon>Bacteroidales</taxon>
        <taxon>Porphyromonadaceae</taxon>
        <taxon>Porphyromonas</taxon>
    </lineage>
</organism>
<dbReference type="EC" id="1.7.2.2" evidence="5"/>
<evidence type="ECO:0000256" key="9">
    <source>
        <dbReference type="ARBA" id="ARBA00022729"/>
    </source>
</evidence>
<dbReference type="Proteomes" id="UP000070224">
    <property type="component" value="Unassembled WGS sequence"/>
</dbReference>
<comment type="cofactor">
    <cofactor evidence="1">
        <name>heme c</name>
        <dbReference type="ChEBI" id="CHEBI:61717"/>
    </cofactor>
</comment>